<dbReference type="EMBL" id="CADIKM010000023">
    <property type="protein sequence ID" value="CAB3796401.1"/>
    <property type="molecule type" value="Genomic_DNA"/>
</dbReference>
<sequence length="119" mass="12906">MNVPERIELDAAARLLSVHWPGGVRQSLPHAVLRMCCPCSTCRRIRLRGDTVDAGADISIVGIAPMGYGVQLIFSDGHDRGIFPWPYLEQLRSLPVIPIPASGEFASADSLFPSIAEAH</sequence>
<name>A0A6S7BF76_9BURK</name>
<accession>A0A6S7BF76</accession>
<dbReference type="InterPro" id="IPR010376">
    <property type="entry name" value="GBBH-like_N"/>
</dbReference>
<dbReference type="GO" id="GO:0046872">
    <property type="term" value="F:metal ion binding"/>
    <property type="evidence" value="ECO:0007669"/>
    <property type="project" value="UniProtKB-KW"/>
</dbReference>
<reference evidence="4 5" key="1">
    <citation type="submission" date="2020-04" db="EMBL/GenBank/DDBJ databases">
        <authorList>
            <person name="De Canck E."/>
        </authorList>
    </citation>
    <scope>NUCLEOTIDE SEQUENCE [LARGE SCALE GENOMIC DNA]</scope>
    <source>
        <strain evidence="4 5">LMG 28138</strain>
    </source>
</reference>
<dbReference type="PANTHER" id="PTHR35303">
    <property type="entry name" value="OS02G0197800 PROTEIN"/>
    <property type="match status" value="1"/>
</dbReference>
<evidence type="ECO:0000256" key="1">
    <source>
        <dbReference type="ARBA" id="ARBA00022723"/>
    </source>
</evidence>
<dbReference type="InterPro" id="IPR038492">
    <property type="entry name" value="GBBH-like_N_sf"/>
</dbReference>
<evidence type="ECO:0000256" key="2">
    <source>
        <dbReference type="ARBA" id="ARBA00023004"/>
    </source>
</evidence>
<proteinExistence type="predicted"/>
<protein>
    <recommendedName>
        <fullName evidence="3">Gamma-butyrobetaine hydroxylase-like N-terminal domain-containing protein</fullName>
    </recommendedName>
</protein>
<keyword evidence="2" id="KW-0408">Iron</keyword>
<evidence type="ECO:0000259" key="3">
    <source>
        <dbReference type="Pfam" id="PF06155"/>
    </source>
</evidence>
<feature type="domain" description="Gamma-butyrobetaine hydroxylase-like N-terminal" evidence="3">
    <location>
        <begin position="7"/>
        <end position="88"/>
    </location>
</feature>
<evidence type="ECO:0000313" key="5">
    <source>
        <dbReference type="Proteomes" id="UP000494115"/>
    </source>
</evidence>
<dbReference type="Gene3D" id="3.30.2020.30">
    <property type="match status" value="1"/>
</dbReference>
<dbReference type="RefSeq" id="WP_175106617.1">
    <property type="nucleotide sequence ID" value="NZ_CADIKM010000023.1"/>
</dbReference>
<gene>
    <name evidence="4" type="ORF">LMG28138_04078</name>
</gene>
<dbReference type="Pfam" id="PF06155">
    <property type="entry name" value="GBBH-like_N"/>
    <property type="match status" value="1"/>
</dbReference>
<keyword evidence="5" id="KW-1185">Reference proteome</keyword>
<organism evidence="4 5">
    <name type="scientific">Pararobbsia alpina</name>
    <dbReference type="NCBI Taxonomy" id="621374"/>
    <lineage>
        <taxon>Bacteria</taxon>
        <taxon>Pseudomonadati</taxon>
        <taxon>Pseudomonadota</taxon>
        <taxon>Betaproteobacteria</taxon>
        <taxon>Burkholderiales</taxon>
        <taxon>Burkholderiaceae</taxon>
        <taxon>Pararobbsia</taxon>
    </lineage>
</organism>
<keyword evidence="1" id="KW-0479">Metal-binding</keyword>
<evidence type="ECO:0000313" key="4">
    <source>
        <dbReference type="EMBL" id="CAB3796401.1"/>
    </source>
</evidence>
<dbReference type="AlphaFoldDB" id="A0A6S7BF76"/>
<dbReference type="Proteomes" id="UP000494115">
    <property type="component" value="Unassembled WGS sequence"/>
</dbReference>